<feature type="domain" description="Ribosome recycling factor" evidence="1">
    <location>
        <begin position="38"/>
        <end position="132"/>
    </location>
</feature>
<dbReference type="Proteomes" id="UP000789901">
    <property type="component" value="Unassembled WGS sequence"/>
</dbReference>
<name>A0ABN7UA45_GIGMA</name>
<dbReference type="EMBL" id="CAJVQB010001709">
    <property type="protein sequence ID" value="CAG8547076.1"/>
    <property type="molecule type" value="Genomic_DNA"/>
</dbReference>
<dbReference type="Gene3D" id="3.30.1360.40">
    <property type="match status" value="1"/>
</dbReference>
<evidence type="ECO:0000313" key="2">
    <source>
        <dbReference type="EMBL" id="CAG8547076.1"/>
    </source>
</evidence>
<reference evidence="2 3" key="1">
    <citation type="submission" date="2021-06" db="EMBL/GenBank/DDBJ databases">
        <authorList>
            <person name="Kallberg Y."/>
            <person name="Tangrot J."/>
            <person name="Rosling A."/>
        </authorList>
    </citation>
    <scope>NUCLEOTIDE SEQUENCE [LARGE SCALE GENOMIC DNA]</scope>
    <source>
        <strain evidence="2 3">120-4 pot B 10/14</strain>
    </source>
</reference>
<accession>A0ABN7UA45</accession>
<gene>
    <name evidence="2" type="ORF">GMARGA_LOCUS4372</name>
</gene>
<evidence type="ECO:0000259" key="1">
    <source>
        <dbReference type="Pfam" id="PF01765"/>
    </source>
</evidence>
<dbReference type="Pfam" id="PF01765">
    <property type="entry name" value="RRF"/>
    <property type="match status" value="1"/>
</dbReference>
<dbReference type="SUPFAM" id="SSF55194">
    <property type="entry name" value="Ribosome recycling factor, RRF"/>
    <property type="match status" value="1"/>
</dbReference>
<keyword evidence="3" id="KW-1185">Reference proteome</keyword>
<evidence type="ECO:0000313" key="3">
    <source>
        <dbReference type="Proteomes" id="UP000789901"/>
    </source>
</evidence>
<sequence>MTYGIEMLYFISPLYIIEVIRQKKIEHLEKELKVFISKLERIRSNRISLEAIRGLMVNYQNERKPLKTIANLRISPNHELIARAFEPKMTPLISKTILENQLGYKVERSTKEEVYFTLTPITTQIKEKLIKEDQKKGYEKQADKLVKDYQDKLLTAEEKKTKELNS</sequence>
<protein>
    <submittedName>
        <fullName evidence="2">39219_t:CDS:1</fullName>
    </submittedName>
</protein>
<organism evidence="2 3">
    <name type="scientific">Gigaspora margarita</name>
    <dbReference type="NCBI Taxonomy" id="4874"/>
    <lineage>
        <taxon>Eukaryota</taxon>
        <taxon>Fungi</taxon>
        <taxon>Fungi incertae sedis</taxon>
        <taxon>Mucoromycota</taxon>
        <taxon>Glomeromycotina</taxon>
        <taxon>Glomeromycetes</taxon>
        <taxon>Diversisporales</taxon>
        <taxon>Gigasporaceae</taxon>
        <taxon>Gigaspora</taxon>
    </lineage>
</organism>
<comment type="caution">
    <text evidence="2">The sequence shown here is derived from an EMBL/GenBank/DDBJ whole genome shotgun (WGS) entry which is preliminary data.</text>
</comment>
<dbReference type="InterPro" id="IPR023584">
    <property type="entry name" value="Ribosome_recyc_fac_dom"/>
</dbReference>
<dbReference type="InterPro" id="IPR036191">
    <property type="entry name" value="RRF_sf"/>
</dbReference>
<proteinExistence type="predicted"/>